<dbReference type="RefSeq" id="WP_098074140.1">
    <property type="nucleotide sequence ID" value="NZ_PDEQ01000001.1"/>
</dbReference>
<dbReference type="Gene3D" id="3.30.70.100">
    <property type="match status" value="1"/>
</dbReference>
<name>A0A2A8D2X3_9BACT</name>
<dbReference type="AlphaFoldDB" id="A0A2A8D2X3"/>
<dbReference type="InterPro" id="IPR045275">
    <property type="entry name" value="MscS_archaea/bacteria_type"/>
</dbReference>
<proteinExistence type="inferred from homology"/>
<keyword evidence="6 7" id="KW-0472">Membrane</keyword>
<evidence type="ECO:0000259" key="10">
    <source>
        <dbReference type="Pfam" id="PF21088"/>
    </source>
</evidence>
<feature type="transmembrane region" description="Helical" evidence="7">
    <location>
        <begin position="90"/>
        <end position="120"/>
    </location>
</feature>
<reference evidence="11 12" key="1">
    <citation type="submission" date="2017-10" db="EMBL/GenBank/DDBJ databases">
        <title>Draft genome of Longibacter Salinarum.</title>
        <authorList>
            <person name="Goh K.M."/>
            <person name="Shamsir M.S."/>
            <person name="Lim S.W."/>
        </authorList>
    </citation>
    <scope>NUCLEOTIDE SEQUENCE [LARGE SCALE GENOMIC DNA]</scope>
    <source>
        <strain evidence="11 12">KCTC 52045</strain>
    </source>
</reference>
<dbReference type="PANTHER" id="PTHR30221">
    <property type="entry name" value="SMALL-CONDUCTANCE MECHANOSENSITIVE CHANNEL"/>
    <property type="match status" value="1"/>
</dbReference>
<dbReference type="InterPro" id="IPR006686">
    <property type="entry name" value="MscS_channel_CS"/>
</dbReference>
<dbReference type="GO" id="GO:0005886">
    <property type="term" value="C:plasma membrane"/>
    <property type="evidence" value="ECO:0007669"/>
    <property type="project" value="UniProtKB-SubCell"/>
</dbReference>
<evidence type="ECO:0000259" key="9">
    <source>
        <dbReference type="Pfam" id="PF21082"/>
    </source>
</evidence>
<dbReference type="Pfam" id="PF21082">
    <property type="entry name" value="MS_channel_3rd"/>
    <property type="match status" value="1"/>
</dbReference>
<protein>
    <submittedName>
        <fullName evidence="11">Mechanosensitive ion channel protein MscS</fullName>
    </submittedName>
</protein>
<keyword evidence="3" id="KW-1003">Cell membrane</keyword>
<evidence type="ECO:0000259" key="8">
    <source>
        <dbReference type="Pfam" id="PF00924"/>
    </source>
</evidence>
<feature type="domain" description="Mechanosensitive ion channel transmembrane helices 2/3" evidence="10">
    <location>
        <begin position="64"/>
        <end position="105"/>
    </location>
</feature>
<feature type="transmembrane region" description="Helical" evidence="7">
    <location>
        <begin position="65"/>
        <end position="84"/>
    </location>
</feature>
<keyword evidence="4 7" id="KW-0812">Transmembrane</keyword>
<dbReference type="InterPro" id="IPR023408">
    <property type="entry name" value="MscS_beta-dom_sf"/>
</dbReference>
<evidence type="ECO:0000313" key="11">
    <source>
        <dbReference type="EMBL" id="PEN15240.1"/>
    </source>
</evidence>
<dbReference type="Gene3D" id="1.10.287.1260">
    <property type="match status" value="1"/>
</dbReference>
<keyword evidence="5 7" id="KW-1133">Transmembrane helix</keyword>
<evidence type="ECO:0000256" key="5">
    <source>
        <dbReference type="ARBA" id="ARBA00022989"/>
    </source>
</evidence>
<feature type="domain" description="Mechanosensitive ion channel MscS C-terminal" evidence="9">
    <location>
        <begin position="179"/>
        <end position="261"/>
    </location>
</feature>
<dbReference type="SUPFAM" id="SSF50182">
    <property type="entry name" value="Sm-like ribonucleoproteins"/>
    <property type="match status" value="1"/>
</dbReference>
<dbReference type="PANTHER" id="PTHR30221:SF1">
    <property type="entry name" value="SMALL-CONDUCTANCE MECHANOSENSITIVE CHANNEL"/>
    <property type="match status" value="1"/>
</dbReference>
<comment type="caution">
    <text evidence="11">The sequence shown here is derived from an EMBL/GenBank/DDBJ whole genome shotgun (WGS) entry which is preliminary data.</text>
</comment>
<dbReference type="OrthoDB" id="9809206at2"/>
<dbReference type="Pfam" id="PF21088">
    <property type="entry name" value="MS_channel_1st"/>
    <property type="match status" value="1"/>
</dbReference>
<feature type="transmembrane region" description="Helical" evidence="7">
    <location>
        <begin position="20"/>
        <end position="38"/>
    </location>
</feature>
<sequence length="278" mass="30979">MVMDFQQYVNAETLTLIGSYLLSGVGFLVVLFIGRYIAAKLRSTIRTKLDRPTVDQTLVKFGSNLTYYAIFILTAFAALEMVGVETASFIAVLAAAGFAVGLALQGTLANFAAGVMLLLFRPFNVGDYVEIGGEKGFVRDLQLFYTKLDTRDNQLLVVPNSDIFGNTIRNIFNYDHIRVDCAVGTDYPADIDSTREVLLQAAQKIDDRLEEHGEQAALLSLGDSAIIWEVRIWARPDDYFRLKQELTRVVKYELDNADIGIPYPQMDVHVDSLEEQAA</sequence>
<dbReference type="EMBL" id="PDEQ01000001">
    <property type="protein sequence ID" value="PEN15240.1"/>
    <property type="molecule type" value="Genomic_DNA"/>
</dbReference>
<feature type="domain" description="Mechanosensitive ion channel MscS" evidence="8">
    <location>
        <begin position="107"/>
        <end position="171"/>
    </location>
</feature>
<evidence type="ECO:0000313" key="12">
    <source>
        <dbReference type="Proteomes" id="UP000220102"/>
    </source>
</evidence>
<dbReference type="GO" id="GO:0008381">
    <property type="term" value="F:mechanosensitive monoatomic ion channel activity"/>
    <property type="evidence" value="ECO:0007669"/>
    <property type="project" value="InterPro"/>
</dbReference>
<comment type="subcellular location">
    <subcellularLocation>
        <location evidence="1">Cell membrane</location>
        <topology evidence="1">Multi-pass membrane protein</topology>
    </subcellularLocation>
</comment>
<dbReference type="Pfam" id="PF00924">
    <property type="entry name" value="MS_channel_2nd"/>
    <property type="match status" value="1"/>
</dbReference>
<evidence type="ECO:0000256" key="1">
    <source>
        <dbReference type="ARBA" id="ARBA00004651"/>
    </source>
</evidence>
<evidence type="ECO:0000256" key="7">
    <source>
        <dbReference type="SAM" id="Phobius"/>
    </source>
</evidence>
<gene>
    <name evidence="11" type="ORF">CRI94_02880</name>
</gene>
<evidence type="ECO:0000256" key="4">
    <source>
        <dbReference type="ARBA" id="ARBA00022692"/>
    </source>
</evidence>
<accession>A0A2A8D2X3</accession>
<organism evidence="11 12">
    <name type="scientific">Longibacter salinarum</name>
    <dbReference type="NCBI Taxonomy" id="1850348"/>
    <lineage>
        <taxon>Bacteria</taxon>
        <taxon>Pseudomonadati</taxon>
        <taxon>Rhodothermota</taxon>
        <taxon>Rhodothermia</taxon>
        <taxon>Rhodothermales</taxon>
        <taxon>Salisaetaceae</taxon>
        <taxon>Longibacter</taxon>
    </lineage>
</organism>
<dbReference type="InterPro" id="IPR011066">
    <property type="entry name" value="MscS_channel_C_sf"/>
</dbReference>
<dbReference type="SUPFAM" id="SSF82861">
    <property type="entry name" value="Mechanosensitive channel protein MscS (YggB), transmembrane region"/>
    <property type="match status" value="1"/>
</dbReference>
<keyword evidence="12" id="KW-1185">Reference proteome</keyword>
<dbReference type="InterPro" id="IPR010920">
    <property type="entry name" value="LSM_dom_sf"/>
</dbReference>
<dbReference type="InterPro" id="IPR006685">
    <property type="entry name" value="MscS_channel_2nd"/>
</dbReference>
<dbReference type="Proteomes" id="UP000220102">
    <property type="component" value="Unassembled WGS sequence"/>
</dbReference>
<dbReference type="Gene3D" id="2.30.30.60">
    <property type="match status" value="1"/>
</dbReference>
<dbReference type="InterPro" id="IPR011014">
    <property type="entry name" value="MscS_channel_TM-2"/>
</dbReference>
<evidence type="ECO:0000256" key="3">
    <source>
        <dbReference type="ARBA" id="ARBA00022475"/>
    </source>
</evidence>
<dbReference type="InterPro" id="IPR049278">
    <property type="entry name" value="MS_channel_C"/>
</dbReference>
<dbReference type="PROSITE" id="PS01246">
    <property type="entry name" value="UPF0003"/>
    <property type="match status" value="1"/>
</dbReference>
<comment type="similarity">
    <text evidence="2">Belongs to the MscS (TC 1.A.23) family.</text>
</comment>
<dbReference type="InterPro" id="IPR049142">
    <property type="entry name" value="MS_channel_1st"/>
</dbReference>
<evidence type="ECO:0000256" key="6">
    <source>
        <dbReference type="ARBA" id="ARBA00023136"/>
    </source>
</evidence>
<dbReference type="SUPFAM" id="SSF82689">
    <property type="entry name" value="Mechanosensitive channel protein MscS (YggB), C-terminal domain"/>
    <property type="match status" value="1"/>
</dbReference>
<evidence type="ECO:0000256" key="2">
    <source>
        <dbReference type="ARBA" id="ARBA00008017"/>
    </source>
</evidence>